<dbReference type="RefSeq" id="WP_111254504.1">
    <property type="nucleotide sequence ID" value="NZ_POTW01000018.1"/>
</dbReference>
<name>A0A2W2B9D8_9ACTN</name>
<evidence type="ECO:0000313" key="3">
    <source>
        <dbReference type="EMBL" id="PZF84161.1"/>
    </source>
</evidence>
<feature type="coiled-coil region" evidence="1">
    <location>
        <begin position="30"/>
        <end position="61"/>
    </location>
</feature>
<keyword evidence="4" id="KW-1185">Reference proteome</keyword>
<evidence type="ECO:0000256" key="2">
    <source>
        <dbReference type="SAM" id="MobiDB-lite"/>
    </source>
</evidence>
<protein>
    <recommendedName>
        <fullName evidence="5">Scaffolding protein</fullName>
    </recommendedName>
</protein>
<evidence type="ECO:0000313" key="4">
    <source>
        <dbReference type="Proteomes" id="UP000248764"/>
    </source>
</evidence>
<dbReference type="EMBL" id="POTW01000018">
    <property type="protein sequence ID" value="PZF84161.1"/>
    <property type="molecule type" value="Genomic_DNA"/>
</dbReference>
<keyword evidence="1" id="KW-0175">Coiled coil</keyword>
<reference evidence="3 4" key="1">
    <citation type="submission" date="2018-01" db="EMBL/GenBank/DDBJ databases">
        <title>Draft genome sequence of Jiangella sp. GTF31.</title>
        <authorList>
            <person name="Sahin N."/>
            <person name="Ay H."/>
            <person name="Saygin H."/>
        </authorList>
    </citation>
    <scope>NUCLEOTIDE SEQUENCE [LARGE SCALE GENOMIC DNA]</scope>
    <source>
        <strain evidence="3 4">GTF31</strain>
    </source>
</reference>
<evidence type="ECO:0000256" key="1">
    <source>
        <dbReference type="SAM" id="Coils"/>
    </source>
</evidence>
<dbReference type="Proteomes" id="UP000248764">
    <property type="component" value="Unassembled WGS sequence"/>
</dbReference>
<feature type="region of interest" description="Disordered" evidence="2">
    <location>
        <begin position="95"/>
        <end position="120"/>
    </location>
</feature>
<sequence>MSDNQYADILDDNEDLEPQAQEPSDGPKALREALKKEAQKRKELEAELNEIRKSQRESELKSKLAAAGLPENAAKFVAGAEDVDAAIEEFRGLFGGAGATQQQDIDNDSPKGEPNLSEEQRSDIQALQGVARNNYTPDEAYKARLDEADASATSLDDLIGKVNTALRQ</sequence>
<accession>A0A2W2B9D8</accession>
<evidence type="ECO:0008006" key="5">
    <source>
        <dbReference type="Google" id="ProtNLM"/>
    </source>
</evidence>
<dbReference type="AlphaFoldDB" id="A0A2W2B9D8"/>
<organism evidence="3 4">
    <name type="scientific">Jiangella anatolica</name>
    <dbReference type="NCBI Taxonomy" id="2670374"/>
    <lineage>
        <taxon>Bacteria</taxon>
        <taxon>Bacillati</taxon>
        <taxon>Actinomycetota</taxon>
        <taxon>Actinomycetes</taxon>
        <taxon>Jiangellales</taxon>
        <taxon>Jiangellaceae</taxon>
        <taxon>Jiangella</taxon>
    </lineage>
</organism>
<feature type="region of interest" description="Disordered" evidence="2">
    <location>
        <begin position="1"/>
        <end position="28"/>
    </location>
</feature>
<gene>
    <name evidence="3" type="ORF">C1I92_09940</name>
</gene>
<proteinExistence type="predicted"/>
<comment type="caution">
    <text evidence="3">The sequence shown here is derived from an EMBL/GenBank/DDBJ whole genome shotgun (WGS) entry which is preliminary data.</text>
</comment>